<sequence length="454" mass="46115">MMDLMLGHRATPSPSRPASSRAALTARALLAGTLVPAALVLATLPPAALADPAPGEATPPAFAYQAEGREVEGGASLAQAALVDPGNHRDSFAAGGAEQGDDGTVKYYRVAVADGQRVHAAATIAAPPYADGLPEDNAQLTLDVSFLTAAGATCDDGWETDIGESQHGDGPITSTAVSDTMGPDGCAGDELFVRVAREGPRDLDVPLPVELQIAIQPAGIGGGAPAVEEPVEDDGARPIAPEDTEPLTPGRSFAAPTVVEPGSHVLELVPGETAVLALDVQEGQRLRWRTEVVSQPENQPGSLSLRVHNAARSLVEVGGGSWPLGGSAGVRGGGMRAPVDLGNRSAQQTSIAEAWLPGRHTVVLQRLQRDTAADPEGDAPVRLILTLEVEGETAEGAADGSVLELGDAESTSAGFFGGSAAMVRGLQLAGAAVLALAALVLGAAGVLVLRPRRS</sequence>
<dbReference type="EMBL" id="JACHLZ010000001">
    <property type="protein sequence ID" value="MBB5831871.1"/>
    <property type="molecule type" value="Genomic_DNA"/>
</dbReference>
<comment type="caution">
    <text evidence="3">The sequence shown here is derived from an EMBL/GenBank/DDBJ whole genome shotgun (WGS) entry which is preliminary data.</text>
</comment>
<protein>
    <submittedName>
        <fullName evidence="3">Uncharacterized protein</fullName>
    </submittedName>
</protein>
<keyword evidence="4" id="KW-1185">Reference proteome</keyword>
<reference evidence="3 4" key="1">
    <citation type="submission" date="2020-08" db="EMBL/GenBank/DDBJ databases">
        <title>Sequencing the genomes of 1000 actinobacteria strains.</title>
        <authorList>
            <person name="Klenk H.-P."/>
        </authorList>
    </citation>
    <scope>NUCLEOTIDE SEQUENCE [LARGE SCALE GENOMIC DNA]</scope>
    <source>
        <strain evidence="3 4">DSM 28796</strain>
    </source>
</reference>
<dbReference type="AlphaFoldDB" id="A0A841AE46"/>
<proteinExistence type="predicted"/>
<keyword evidence="2" id="KW-1133">Transmembrane helix</keyword>
<keyword evidence="2" id="KW-0472">Membrane</keyword>
<evidence type="ECO:0000313" key="4">
    <source>
        <dbReference type="Proteomes" id="UP000588158"/>
    </source>
</evidence>
<evidence type="ECO:0000256" key="2">
    <source>
        <dbReference type="SAM" id="Phobius"/>
    </source>
</evidence>
<evidence type="ECO:0000256" key="1">
    <source>
        <dbReference type="SAM" id="MobiDB-lite"/>
    </source>
</evidence>
<feature type="region of interest" description="Disordered" evidence="1">
    <location>
        <begin position="221"/>
        <end position="254"/>
    </location>
</feature>
<keyword evidence="2" id="KW-0812">Transmembrane</keyword>
<name>A0A841AE46_9MICO</name>
<organism evidence="3 4">
    <name type="scientific">Brachybacterium aquaticum</name>
    <dbReference type="NCBI Taxonomy" id="1432564"/>
    <lineage>
        <taxon>Bacteria</taxon>
        <taxon>Bacillati</taxon>
        <taxon>Actinomycetota</taxon>
        <taxon>Actinomycetes</taxon>
        <taxon>Micrococcales</taxon>
        <taxon>Dermabacteraceae</taxon>
        <taxon>Brachybacterium</taxon>
    </lineage>
</organism>
<dbReference type="Proteomes" id="UP000588158">
    <property type="component" value="Unassembled WGS sequence"/>
</dbReference>
<accession>A0A841AE46</accession>
<gene>
    <name evidence="3" type="ORF">HNR70_001684</name>
</gene>
<evidence type="ECO:0000313" key="3">
    <source>
        <dbReference type="EMBL" id="MBB5831871.1"/>
    </source>
</evidence>
<feature type="transmembrane region" description="Helical" evidence="2">
    <location>
        <begin position="428"/>
        <end position="449"/>
    </location>
</feature>